<reference evidence="1" key="2">
    <citation type="journal article" date="2022" name="New Phytol.">
        <title>Evolutionary transition to the ectomycorrhizal habit in the genomes of a hyperdiverse lineage of mushroom-forming fungi.</title>
        <authorList>
            <person name="Looney B."/>
            <person name="Miyauchi S."/>
            <person name="Morin E."/>
            <person name="Drula E."/>
            <person name="Courty P.E."/>
            <person name="Kohler A."/>
            <person name="Kuo A."/>
            <person name="LaButti K."/>
            <person name="Pangilinan J."/>
            <person name="Lipzen A."/>
            <person name="Riley R."/>
            <person name="Andreopoulos W."/>
            <person name="He G."/>
            <person name="Johnson J."/>
            <person name="Nolan M."/>
            <person name="Tritt A."/>
            <person name="Barry K.W."/>
            <person name="Grigoriev I.V."/>
            <person name="Nagy L.G."/>
            <person name="Hibbett D."/>
            <person name="Henrissat B."/>
            <person name="Matheny P.B."/>
            <person name="Labbe J."/>
            <person name="Martin F.M."/>
        </authorList>
    </citation>
    <scope>NUCLEOTIDE SEQUENCE</scope>
    <source>
        <strain evidence="1">FP105234-sp</strain>
    </source>
</reference>
<name>A0ACB8R8L7_9AGAM</name>
<comment type="caution">
    <text evidence="1">The sequence shown here is derived from an EMBL/GenBank/DDBJ whole genome shotgun (WGS) entry which is preliminary data.</text>
</comment>
<accession>A0ACB8R8L7</accession>
<sequence length="204" mass="23075">EPVFVVRGILTAYDLPPVRDKKQLGHFAYARQQVEIQGFGSATFERAANGIFSIHQQMSARFGKSELNPLDLKQNGEDYCLQFSNRYFTNKTQAGNMKSIGFSAQVDPEDILKNAPPQFVHLEENEVLYYEQIKNENKSQPVYKRLNPAEFRPGHVVEIQCTFASVPLSGSTSKHKMLCQLRAIALLERQLCEVYLSTVLGGLF</sequence>
<reference evidence="1" key="1">
    <citation type="submission" date="2021-02" db="EMBL/GenBank/DDBJ databases">
        <authorList>
            <consortium name="DOE Joint Genome Institute"/>
            <person name="Ahrendt S."/>
            <person name="Looney B.P."/>
            <person name="Miyauchi S."/>
            <person name="Morin E."/>
            <person name="Drula E."/>
            <person name="Courty P.E."/>
            <person name="Chicoki N."/>
            <person name="Fauchery L."/>
            <person name="Kohler A."/>
            <person name="Kuo A."/>
            <person name="Labutti K."/>
            <person name="Pangilinan J."/>
            <person name="Lipzen A."/>
            <person name="Riley R."/>
            <person name="Andreopoulos W."/>
            <person name="He G."/>
            <person name="Johnson J."/>
            <person name="Barry K.W."/>
            <person name="Grigoriev I.V."/>
            <person name="Nagy L."/>
            <person name="Hibbett D."/>
            <person name="Henrissat B."/>
            <person name="Matheny P.B."/>
            <person name="Labbe J."/>
            <person name="Martin F."/>
        </authorList>
    </citation>
    <scope>NUCLEOTIDE SEQUENCE</scope>
    <source>
        <strain evidence="1">FP105234-sp</strain>
    </source>
</reference>
<dbReference type="Proteomes" id="UP000814033">
    <property type="component" value="Unassembled WGS sequence"/>
</dbReference>
<evidence type="ECO:0000313" key="1">
    <source>
        <dbReference type="EMBL" id="KAI0039946.1"/>
    </source>
</evidence>
<gene>
    <name evidence="1" type="ORF">FA95DRAFT_1503543</name>
</gene>
<organism evidence="1 2">
    <name type="scientific">Auriscalpium vulgare</name>
    <dbReference type="NCBI Taxonomy" id="40419"/>
    <lineage>
        <taxon>Eukaryota</taxon>
        <taxon>Fungi</taxon>
        <taxon>Dikarya</taxon>
        <taxon>Basidiomycota</taxon>
        <taxon>Agaricomycotina</taxon>
        <taxon>Agaricomycetes</taxon>
        <taxon>Russulales</taxon>
        <taxon>Auriscalpiaceae</taxon>
        <taxon>Auriscalpium</taxon>
    </lineage>
</organism>
<protein>
    <submittedName>
        <fullName evidence="1">Uncharacterized protein</fullName>
    </submittedName>
</protein>
<feature type="non-terminal residue" evidence="1">
    <location>
        <position position="1"/>
    </location>
</feature>
<evidence type="ECO:0000313" key="2">
    <source>
        <dbReference type="Proteomes" id="UP000814033"/>
    </source>
</evidence>
<dbReference type="EMBL" id="MU276244">
    <property type="protein sequence ID" value="KAI0039946.1"/>
    <property type="molecule type" value="Genomic_DNA"/>
</dbReference>
<proteinExistence type="predicted"/>
<keyword evidence="2" id="KW-1185">Reference proteome</keyword>